<keyword evidence="4" id="KW-1185">Reference proteome</keyword>
<feature type="signal peptide" evidence="2">
    <location>
        <begin position="1"/>
        <end position="22"/>
    </location>
</feature>
<organism evidence="3 4">
    <name type="scientific">Rhizobium phaseoli</name>
    <dbReference type="NCBI Taxonomy" id="396"/>
    <lineage>
        <taxon>Bacteria</taxon>
        <taxon>Pseudomonadati</taxon>
        <taxon>Pseudomonadota</taxon>
        <taxon>Alphaproteobacteria</taxon>
        <taxon>Hyphomicrobiales</taxon>
        <taxon>Rhizobiaceae</taxon>
        <taxon>Rhizobium/Agrobacterium group</taxon>
        <taxon>Rhizobium</taxon>
    </lineage>
</organism>
<accession>A0ABN4QRC9</accession>
<gene>
    <name evidence="3" type="ORF">AMC81_PA00050</name>
</gene>
<evidence type="ECO:0000256" key="1">
    <source>
        <dbReference type="SAM" id="MobiDB-lite"/>
    </source>
</evidence>
<geneLocation type="plasmid" evidence="3 4">
    <name>pRphaN771a</name>
</geneLocation>
<keyword evidence="3" id="KW-0614">Plasmid</keyword>
<dbReference type="Proteomes" id="UP000078551">
    <property type="component" value="Plasmid pRphaN771a"/>
</dbReference>
<feature type="region of interest" description="Disordered" evidence="1">
    <location>
        <begin position="46"/>
        <end position="107"/>
    </location>
</feature>
<dbReference type="RefSeq" id="WP_064832693.1">
    <property type="nucleotide sequence ID" value="NZ_CP013569.1"/>
</dbReference>
<feature type="region of interest" description="Disordered" evidence="1">
    <location>
        <begin position="410"/>
        <end position="479"/>
    </location>
</feature>
<reference evidence="3 4" key="1">
    <citation type="submission" date="2015-11" db="EMBL/GenBank/DDBJ databases">
        <title>The limits of bacterial species coexistence and the symbiotic plasmid transference in sympatric Rhizobium populations.</title>
        <authorList>
            <person name="Perez-Carrascal O.M."/>
            <person name="VanInsberghe D."/>
            <person name="Juarez S."/>
            <person name="Polz M.F."/>
            <person name="Vinuesa P."/>
            <person name="Gonzalez V."/>
        </authorList>
    </citation>
    <scope>NUCLEOTIDE SEQUENCE [LARGE SCALE GENOMIC DNA]</scope>
    <source>
        <strain evidence="3 4">N771</strain>
        <plasmid evidence="3 4">pRphaN771a</plasmid>
    </source>
</reference>
<keyword evidence="2" id="KW-0732">Signal</keyword>
<protein>
    <submittedName>
        <fullName evidence="3">Uncharacterized protein</fullName>
    </submittedName>
</protein>
<sequence>MKKTITATIAALFLTTSLVGPAAAGNDLLRLGIGVGAALIGEAMKGGGNHRSGGREPGKGDTLLGPVGGKQQPTRQASGKSKPAKADDKAQWASYVPTTPPIPASKPTDEEMVAWAAAVPEREAQEQQADAEMAQAPVVATDATTTAAVTATPAADVAVAPTAPAEEATEEARYGDEYWGKITKSQMEKALKFGSLGMSTPDAYRAIGLKGPIDEQAAEPTGFDLIDENGKLWGNVPKEKADNVWKAVDMGMKPSDAIRAIAKLEDPDVVKAKAAAEAEADKVAADKTRASCLDKAVTMPGTKWTECSQYQAEMDAAARKDKADYMARGEPVLAGCIEKRLDPATKDQRFKECEPLEKDIAFVIDLQKHPGTVFEGPSAEEKAYRARIEERQEQAAKEQAKRDEAVAVQKQLNEILGPQSAAPSAENKPAFSAPSAKNQTAAAPSIDDGKTAAIDEAKPEAAKPVEQQPPAKKKMKLDL</sequence>
<feature type="chain" id="PRO_5045862201" evidence="2">
    <location>
        <begin position="23"/>
        <end position="479"/>
    </location>
</feature>
<evidence type="ECO:0000313" key="3">
    <source>
        <dbReference type="EMBL" id="ANL87073.1"/>
    </source>
</evidence>
<evidence type="ECO:0000313" key="4">
    <source>
        <dbReference type="Proteomes" id="UP000078551"/>
    </source>
</evidence>
<proteinExistence type="predicted"/>
<dbReference type="EMBL" id="CP013569">
    <property type="protein sequence ID" value="ANL87073.1"/>
    <property type="molecule type" value="Genomic_DNA"/>
</dbReference>
<name>A0ABN4QRC9_9HYPH</name>
<feature type="compositionally biased region" description="Basic and acidic residues" evidence="1">
    <location>
        <begin position="447"/>
        <end position="463"/>
    </location>
</feature>
<evidence type="ECO:0000256" key="2">
    <source>
        <dbReference type="SAM" id="SignalP"/>
    </source>
</evidence>